<organism evidence="2 3">
    <name type="scientific">Tsukamurella paurometabola (strain ATCC 8368 / DSM 20162 / CCUG 35730 / CIP 100753 / JCM 10117 / KCTC 9821 / NBRC 16120 / NCIMB 702349 / NCTC 13040)</name>
    <name type="common">Corynebacterium paurometabolum</name>
    <dbReference type="NCBI Taxonomy" id="521096"/>
    <lineage>
        <taxon>Bacteria</taxon>
        <taxon>Bacillati</taxon>
        <taxon>Actinomycetota</taxon>
        <taxon>Actinomycetes</taxon>
        <taxon>Mycobacteriales</taxon>
        <taxon>Tsukamurellaceae</taxon>
        <taxon>Tsukamurella</taxon>
    </lineage>
</organism>
<feature type="compositionally biased region" description="Gly residues" evidence="1">
    <location>
        <begin position="179"/>
        <end position="188"/>
    </location>
</feature>
<dbReference type="SUPFAM" id="SSF140453">
    <property type="entry name" value="EsxAB dimer-like"/>
    <property type="match status" value="1"/>
</dbReference>
<evidence type="ECO:0000313" key="2">
    <source>
        <dbReference type="EMBL" id="ADG77942.1"/>
    </source>
</evidence>
<feature type="region of interest" description="Disordered" evidence="1">
    <location>
        <begin position="420"/>
        <end position="441"/>
    </location>
</feature>
<accession>D5UWS0</accession>
<gene>
    <name evidence="2" type="ordered locus">Tpau_1313</name>
</gene>
<protein>
    <submittedName>
        <fullName evidence="2">Uncharacterized protein</fullName>
    </submittedName>
</protein>
<keyword evidence="3" id="KW-1185">Reference proteome</keyword>
<reference evidence="2 3" key="2">
    <citation type="journal article" date="2011" name="Stand. Genomic Sci.">
        <title>Complete genome sequence of Tsukamurella paurometabola type strain (no. 33).</title>
        <authorList>
            <person name="Munk A.C."/>
            <person name="Lapidus A."/>
            <person name="Lucas S."/>
            <person name="Nolan M."/>
            <person name="Tice H."/>
            <person name="Cheng J.F."/>
            <person name="Del Rio T.G."/>
            <person name="Goodwin L."/>
            <person name="Pitluck S."/>
            <person name="Liolios K."/>
            <person name="Huntemann M."/>
            <person name="Ivanova N."/>
            <person name="Mavromatis K."/>
            <person name="Mikhailova N."/>
            <person name="Pati A."/>
            <person name="Chen A."/>
            <person name="Palaniappan K."/>
            <person name="Tapia R."/>
            <person name="Han C."/>
            <person name="Land M."/>
            <person name="Hauser L."/>
            <person name="Chang Y.J."/>
            <person name="Jeffries C.D."/>
            <person name="Brettin T."/>
            <person name="Yasawong M."/>
            <person name="Brambilla E.M."/>
            <person name="Rohde M."/>
            <person name="Sikorski J."/>
            <person name="Goker M."/>
            <person name="Detter J.C."/>
            <person name="Woyke T."/>
            <person name="Bristow J."/>
            <person name="Eisen J.A."/>
            <person name="Markowitz V."/>
            <person name="Hugenholtz P."/>
            <person name="Kyrpides N.C."/>
            <person name="Klenk H.P."/>
        </authorList>
    </citation>
    <scope>NUCLEOTIDE SEQUENCE [LARGE SCALE GENOMIC DNA]</scope>
    <source>
        <strain evidence="3">ATCC 8368 / DSM 20162 / CCUG 35730 / CIP 100753 / JCM 10117 / KCTC 9821 / NBRC 16120 / NCIMB 702349 / NCTC 13040</strain>
    </source>
</reference>
<feature type="compositionally biased region" description="Gly residues" evidence="1">
    <location>
        <begin position="372"/>
        <end position="383"/>
    </location>
</feature>
<feature type="compositionally biased region" description="Gly residues" evidence="1">
    <location>
        <begin position="205"/>
        <end position="217"/>
    </location>
</feature>
<sequence length="441" mass="43485">MVMEGFRDIGSSPWEGMSARMIREIVRAMSGDGVDADARAIGQAGASHAQSIAELERDVAAISPRWTGDAAVGIYSHLGRYARDSYQVDREARQTVTQLGVLGQAARRTNTRFRDLREPELSWRDANIVSVVDILGRDSVVAQAAPEIRAIYTVPLQSDGSTMPLGTKVVPASIDLGDSAGGIGGGTSSGERPPEGSIPAPGSSAPGGGDESGGGTAGTPAAEAGTDRGSRSTAAAQDETLAGSTDSGGSGPGGGPTGGAGAPSSTGTGIDGGGFDDAGLPTSTDDPSTDPEPYESGAGIAPLLSSAGSTSTGGAAGRGSLGGGGMRGGVGGTTASPLGLRSDSTAVRGTAPAAVAGASTTGARPSTSVGGVPAGAGAGQRGQGDGRHRTPGYLIDRANGEEIIGGLPLVGPGVIGEWRSDGAAEVVRRPEPPVRGEPRRK</sequence>
<feature type="compositionally biased region" description="Gly residues" evidence="1">
    <location>
        <begin position="246"/>
        <end position="261"/>
    </location>
</feature>
<feature type="compositionally biased region" description="Polar residues" evidence="1">
    <location>
        <begin position="358"/>
        <end position="368"/>
    </location>
</feature>
<evidence type="ECO:0000256" key="1">
    <source>
        <dbReference type="SAM" id="MobiDB-lite"/>
    </source>
</evidence>
<reference evidence="3" key="1">
    <citation type="submission" date="2010-03" db="EMBL/GenBank/DDBJ databases">
        <title>The complete chromosome of Tsukamurella paurometabola DSM 20162.</title>
        <authorList>
            <consortium name="US DOE Joint Genome Institute (JGI-PGF)"/>
            <person name="Lucas S."/>
            <person name="Copeland A."/>
            <person name="Lapidus A."/>
            <person name="Glavina del Rio T."/>
            <person name="Dalin E."/>
            <person name="Tice H."/>
            <person name="Bruce D."/>
            <person name="Goodwin L."/>
            <person name="Pitluck S."/>
            <person name="Kyrpides N."/>
            <person name="Mavromatis K."/>
            <person name="Ivanova N."/>
            <person name="Mikhailova N."/>
            <person name="Munk A.C."/>
            <person name="Brettin T."/>
            <person name="Detter J.C."/>
            <person name="Tapia R."/>
            <person name="Han C."/>
            <person name="Larimer F."/>
            <person name="Land M."/>
            <person name="Hauser L."/>
            <person name="Markowitz V."/>
            <person name="Cheng J.-F."/>
            <person name="Hugenholtz P."/>
            <person name="Woyke T."/>
            <person name="Wu D."/>
            <person name="Jando M."/>
            <person name="Brambilla E."/>
            <person name="Klenk H.-P."/>
            <person name="Eisen J.A."/>
        </authorList>
    </citation>
    <scope>NUCLEOTIDE SEQUENCE [LARGE SCALE GENOMIC DNA]</scope>
    <source>
        <strain evidence="3">ATCC 8368 / DSM 20162 / CCUG 35730 / CIP 100753 / JCM 10117 / KCTC 9821 / NBRC 16120 / NCIMB 702349 / NCTC 13040</strain>
    </source>
</reference>
<dbReference type="eggNOG" id="ENOG5033QRY">
    <property type="taxonomic scope" value="Bacteria"/>
</dbReference>
<dbReference type="HOGENOM" id="CLU_621019_0_0_11"/>
<dbReference type="InterPro" id="IPR036689">
    <property type="entry name" value="ESAT-6-like_sf"/>
</dbReference>
<dbReference type="EMBL" id="CP001966">
    <property type="protein sequence ID" value="ADG77942.1"/>
    <property type="molecule type" value="Genomic_DNA"/>
</dbReference>
<dbReference type="AlphaFoldDB" id="D5UWS0"/>
<proteinExistence type="predicted"/>
<feature type="region of interest" description="Disordered" evidence="1">
    <location>
        <begin position="176"/>
        <end position="393"/>
    </location>
</feature>
<name>D5UWS0_TSUPD</name>
<dbReference type="Proteomes" id="UP000001213">
    <property type="component" value="Chromosome"/>
</dbReference>
<feature type="compositionally biased region" description="Gly residues" evidence="1">
    <location>
        <begin position="314"/>
        <end position="332"/>
    </location>
</feature>
<evidence type="ECO:0000313" key="3">
    <source>
        <dbReference type="Proteomes" id="UP000001213"/>
    </source>
</evidence>
<dbReference type="STRING" id="521096.Tpau_1313"/>
<feature type="compositionally biased region" description="Low complexity" evidence="1">
    <location>
        <begin position="195"/>
        <end position="204"/>
    </location>
</feature>
<dbReference type="KEGG" id="tpr:Tpau_1313"/>